<dbReference type="PANTHER" id="PTHR37419:SF1">
    <property type="entry name" value="SERINE_THREONINE-PROTEIN KINASE TOXIN HIPA"/>
    <property type="match status" value="1"/>
</dbReference>
<dbReference type="Pfam" id="PF13657">
    <property type="entry name" value="Couple_hipA"/>
    <property type="match status" value="1"/>
</dbReference>
<evidence type="ECO:0000256" key="3">
    <source>
        <dbReference type="ARBA" id="ARBA00022777"/>
    </source>
</evidence>
<dbReference type="InterPro" id="IPR052028">
    <property type="entry name" value="HipA_Ser/Thr_kinase"/>
</dbReference>
<proteinExistence type="inferred from homology"/>
<protein>
    <submittedName>
        <fullName evidence="6">Type II toxin-antitoxin system HipA family toxin</fullName>
    </submittedName>
</protein>
<evidence type="ECO:0000259" key="5">
    <source>
        <dbReference type="Pfam" id="PF13657"/>
    </source>
</evidence>
<evidence type="ECO:0000256" key="1">
    <source>
        <dbReference type="ARBA" id="ARBA00010164"/>
    </source>
</evidence>
<organism evidence="6 7">
    <name type="scientific">Candidimonas humi</name>
    <dbReference type="NCBI Taxonomy" id="683355"/>
    <lineage>
        <taxon>Bacteria</taxon>
        <taxon>Pseudomonadati</taxon>
        <taxon>Pseudomonadota</taxon>
        <taxon>Betaproteobacteria</taxon>
        <taxon>Burkholderiales</taxon>
        <taxon>Alcaligenaceae</taxon>
        <taxon>Candidimonas</taxon>
    </lineage>
</organism>
<feature type="domain" description="HipA N-terminal subdomain 1" evidence="5">
    <location>
        <begin position="6"/>
        <end position="101"/>
    </location>
</feature>
<comment type="caution">
    <text evidence="6">The sequence shown here is derived from an EMBL/GenBank/DDBJ whole genome shotgun (WGS) entry which is preliminary data.</text>
</comment>
<accession>A0ABV8NVR2</accession>
<evidence type="ECO:0000313" key="6">
    <source>
        <dbReference type="EMBL" id="MFC4201026.1"/>
    </source>
</evidence>
<dbReference type="Pfam" id="PF07804">
    <property type="entry name" value="HipA_C"/>
    <property type="match status" value="1"/>
</dbReference>
<dbReference type="InterPro" id="IPR012893">
    <property type="entry name" value="HipA-like_C"/>
</dbReference>
<dbReference type="InterPro" id="IPR017508">
    <property type="entry name" value="HipA_N1"/>
</dbReference>
<dbReference type="RefSeq" id="WP_217963626.1">
    <property type="nucleotide sequence ID" value="NZ_JAHTBN010000002.1"/>
</dbReference>
<dbReference type="EMBL" id="JBHSBV010000003">
    <property type="protein sequence ID" value="MFC4201026.1"/>
    <property type="molecule type" value="Genomic_DNA"/>
</dbReference>
<reference evidence="7" key="1">
    <citation type="journal article" date="2019" name="Int. J. Syst. Evol. Microbiol.">
        <title>The Global Catalogue of Microorganisms (GCM) 10K type strain sequencing project: providing services to taxonomists for standard genome sequencing and annotation.</title>
        <authorList>
            <consortium name="The Broad Institute Genomics Platform"/>
            <consortium name="The Broad Institute Genome Sequencing Center for Infectious Disease"/>
            <person name="Wu L."/>
            <person name="Ma J."/>
        </authorList>
    </citation>
    <scope>NUCLEOTIDE SEQUENCE [LARGE SCALE GENOMIC DNA]</scope>
    <source>
        <strain evidence="7">LMG 24813</strain>
    </source>
</reference>
<feature type="domain" description="HipA-like C-terminal" evidence="4">
    <location>
        <begin position="142"/>
        <end position="360"/>
    </location>
</feature>
<name>A0ABV8NVR2_9BURK</name>
<comment type="similarity">
    <text evidence="1">Belongs to the HipA Ser/Thr kinase family.</text>
</comment>
<sequence>MNRAALDVYVSGGLVGTLTEEAARFVFSYLPDVAPQNLVSLLMPVRAASYDWKTLHPFFQMNLPEGWKKDLLVRRLGPHADVSDFGLLAFTGVNTIGRVQVVPRGAALEAANNRADMAALLASADSRDNLLRLLEDGVAQGVSGVMPKALVQPADRATVWTDEFILKTGFGDLPGLAINEFLCLEVAREAGLDVPEAHLSHDGQVLALRRFDRSADGLMIAVEDYCALKPADPVNKYKGSLEDLARLTSVYVPRTAFKDAARRLYTLILLNYAIGNADAHLKNFALVYTSTEDVRLAPVYDILSVTAYPKYATQLPALPLQGKRTWASGSMLALYGGARLGLSKTDMNEARERIAAAMRKVVPKVAEHAGHYPGFREVAKRMLDVWGAGLGCIGPDAKPGKTLRLALR</sequence>
<keyword evidence="7" id="KW-1185">Reference proteome</keyword>
<gene>
    <name evidence="6" type="ORF">ACFOY1_08675</name>
</gene>
<evidence type="ECO:0000313" key="7">
    <source>
        <dbReference type="Proteomes" id="UP001595848"/>
    </source>
</evidence>
<evidence type="ECO:0000259" key="4">
    <source>
        <dbReference type="Pfam" id="PF07804"/>
    </source>
</evidence>
<evidence type="ECO:0000256" key="2">
    <source>
        <dbReference type="ARBA" id="ARBA00022679"/>
    </source>
</evidence>
<dbReference type="NCBIfam" id="TIGR03071">
    <property type="entry name" value="couple_hipA"/>
    <property type="match status" value="1"/>
</dbReference>
<dbReference type="Proteomes" id="UP001595848">
    <property type="component" value="Unassembled WGS sequence"/>
</dbReference>
<keyword evidence="3" id="KW-0418">Kinase</keyword>
<keyword evidence="2" id="KW-0808">Transferase</keyword>
<dbReference type="PANTHER" id="PTHR37419">
    <property type="entry name" value="SERINE/THREONINE-PROTEIN KINASE TOXIN HIPA"/>
    <property type="match status" value="1"/>
</dbReference>